<dbReference type="EMBL" id="JACQWF010000098">
    <property type="protein sequence ID" value="MBI4595153.1"/>
    <property type="molecule type" value="Genomic_DNA"/>
</dbReference>
<gene>
    <name evidence="2" type="ORF">HY730_02115</name>
</gene>
<dbReference type="InterPro" id="IPR022026">
    <property type="entry name" value="DUF5981"/>
</dbReference>
<evidence type="ECO:0000313" key="3">
    <source>
        <dbReference type="Proteomes" id="UP000772181"/>
    </source>
</evidence>
<dbReference type="Pfam" id="PF12225">
    <property type="entry name" value="DUF5981"/>
    <property type="match status" value="1"/>
</dbReference>
<dbReference type="PANTHER" id="PTHR38755">
    <property type="entry name" value="5,10-METHYLENETETRAHYDROFOLATE REDUCTASE"/>
    <property type="match status" value="1"/>
</dbReference>
<reference evidence="2" key="1">
    <citation type="submission" date="2020-07" db="EMBL/GenBank/DDBJ databases">
        <title>Huge and variable diversity of episymbiotic CPR bacteria and DPANN archaea in groundwater ecosystems.</title>
        <authorList>
            <person name="He C.Y."/>
            <person name="Keren R."/>
            <person name="Whittaker M."/>
            <person name="Farag I.F."/>
            <person name="Doudna J."/>
            <person name="Cate J.H.D."/>
            <person name="Banfield J.F."/>
        </authorList>
    </citation>
    <scope>NUCLEOTIDE SEQUENCE</scope>
    <source>
        <strain evidence="2">NC_groundwater_1482_Ag_S-0.65um_47_24</strain>
    </source>
</reference>
<dbReference type="Proteomes" id="UP000772181">
    <property type="component" value="Unassembled WGS sequence"/>
</dbReference>
<evidence type="ECO:0000313" key="2">
    <source>
        <dbReference type="EMBL" id="MBI4595153.1"/>
    </source>
</evidence>
<organism evidence="2 3">
    <name type="scientific">Tectimicrobiota bacterium</name>
    <dbReference type="NCBI Taxonomy" id="2528274"/>
    <lineage>
        <taxon>Bacteria</taxon>
        <taxon>Pseudomonadati</taxon>
        <taxon>Nitrospinota/Tectimicrobiota group</taxon>
        <taxon>Candidatus Tectimicrobiota</taxon>
    </lineage>
</organism>
<protein>
    <submittedName>
        <fullName evidence="2">Methylenetetrahydrofolate reductase C-terminal domain-containing protein</fullName>
    </submittedName>
</protein>
<sequence length="223" mass="24722">MIVAERKPFSEILEMVADYDKILVLGCGTCVTVCYAGGEKEVGILASSLRMARATKDKEIQVLEATITRQCEYEYVDQLKALIDQVEAVISMGCGIGVQTIAERFPQKMIYPALNTKHMGVPIDQGVWAERCAACGQCVLHYFGAICPIARCSKSLLNGPCGGSEKGKCEVDPENIECGWQLIYDRLKQLNRLDLLEVNIPPKDWTTSRDGGVRKVVREDMKK</sequence>
<dbReference type="AlphaFoldDB" id="A0A933LPH8"/>
<name>A0A933LPH8_UNCTE</name>
<dbReference type="PANTHER" id="PTHR38755:SF1">
    <property type="entry name" value="METHYLENE-TETRAHYDROFOLATE REDUCTASE C-TERMINAL DOMAIN-CONTAINING PROTEIN"/>
    <property type="match status" value="1"/>
</dbReference>
<feature type="domain" description="Methylene-tetrahydrofolate reductase C-terminal-like" evidence="1">
    <location>
        <begin position="111"/>
        <end position="205"/>
    </location>
</feature>
<accession>A0A933LPH8</accession>
<comment type="caution">
    <text evidence="2">The sequence shown here is derived from an EMBL/GenBank/DDBJ whole genome shotgun (WGS) entry which is preliminary data.</text>
</comment>
<proteinExistence type="predicted"/>
<evidence type="ECO:0000259" key="1">
    <source>
        <dbReference type="Pfam" id="PF12225"/>
    </source>
</evidence>